<evidence type="ECO:0000313" key="2">
    <source>
        <dbReference type="EMBL" id="MVQ38933.1"/>
    </source>
</evidence>
<organism evidence="2 3">
    <name type="scientific">Paenibacillus anseongense</name>
    <dbReference type="NCBI Taxonomy" id="2682845"/>
    <lineage>
        <taxon>Bacteria</taxon>
        <taxon>Bacillati</taxon>
        <taxon>Bacillota</taxon>
        <taxon>Bacilli</taxon>
        <taxon>Bacillales</taxon>
        <taxon>Paenibacillaceae</taxon>
        <taxon>Paenibacillus</taxon>
    </lineage>
</organism>
<evidence type="ECO:0000313" key="3">
    <source>
        <dbReference type="Proteomes" id="UP000467637"/>
    </source>
</evidence>
<protein>
    <submittedName>
        <fullName evidence="2">DUF5071 domain-containing protein</fullName>
    </submittedName>
</protein>
<dbReference type="EMBL" id="WSEM01000033">
    <property type="protein sequence ID" value="MVQ38933.1"/>
    <property type="molecule type" value="Genomic_DNA"/>
</dbReference>
<comment type="caution">
    <text evidence="2">The sequence shown here is derived from an EMBL/GenBank/DDBJ whole genome shotgun (WGS) entry which is preliminary data.</text>
</comment>
<name>A0ABW9UIE6_9BACL</name>
<dbReference type="Gene3D" id="1.25.40.750">
    <property type="entry name" value="Domain of unknown function DUF5071"/>
    <property type="match status" value="1"/>
</dbReference>
<proteinExistence type="predicted"/>
<dbReference type="InterPro" id="IPR031837">
    <property type="entry name" value="DUF5071"/>
</dbReference>
<reference evidence="2 3" key="1">
    <citation type="submission" date="2019-12" db="EMBL/GenBank/DDBJ databases">
        <authorList>
            <person name="Huq M.A."/>
        </authorList>
    </citation>
    <scope>NUCLEOTIDE SEQUENCE [LARGE SCALE GENOMIC DNA]</scope>
    <source>
        <strain evidence="2 3">MAH-34</strain>
    </source>
</reference>
<gene>
    <name evidence="2" type="ORF">GON05_30540</name>
</gene>
<keyword evidence="3" id="KW-1185">Reference proteome</keyword>
<sequence length="169" mass="19465">MSYVLAFCYFIMSEGAKLEDIYKLIKDLSWNNPEHVQRDAVKELSNLKDEDVILLAKQSNDLCSKPCWDNAAIVLKNIGYPANAMALPYLMEWFQDITWPGVRPIITTLKDIETKILIPHIKNASISAINENDDCWANGLVYLIKELNLDQADFNNDKLFWKLEKIADR</sequence>
<evidence type="ECO:0000259" key="1">
    <source>
        <dbReference type="Pfam" id="PF16804"/>
    </source>
</evidence>
<accession>A0ABW9UIE6</accession>
<dbReference type="Pfam" id="PF16804">
    <property type="entry name" value="DUF5071"/>
    <property type="match status" value="1"/>
</dbReference>
<dbReference type="InterPro" id="IPR038692">
    <property type="entry name" value="Cthe_2751_sf"/>
</dbReference>
<feature type="domain" description="DUF5071" evidence="1">
    <location>
        <begin position="85"/>
        <end position="146"/>
    </location>
</feature>
<dbReference type="Proteomes" id="UP000467637">
    <property type="component" value="Unassembled WGS sequence"/>
</dbReference>